<sequence length="83" mass="10032">MHHENCLKPEGSKIMYDCVCYLILTHVRELSQRDHNIFKSLHLWKEHLTCKGWHTYAPCLIDSTHFLFVFQLPWQRDLMNIYG</sequence>
<protein>
    <submittedName>
        <fullName evidence="1">Uncharacterized protein</fullName>
    </submittedName>
</protein>
<name>A0A0L6V4F5_9BASI</name>
<organism evidence="1 2">
    <name type="scientific">Puccinia sorghi</name>
    <dbReference type="NCBI Taxonomy" id="27349"/>
    <lineage>
        <taxon>Eukaryota</taxon>
        <taxon>Fungi</taxon>
        <taxon>Dikarya</taxon>
        <taxon>Basidiomycota</taxon>
        <taxon>Pucciniomycotina</taxon>
        <taxon>Pucciniomycetes</taxon>
        <taxon>Pucciniales</taxon>
        <taxon>Pucciniaceae</taxon>
        <taxon>Puccinia</taxon>
    </lineage>
</organism>
<reference evidence="1 2" key="1">
    <citation type="submission" date="2015-08" db="EMBL/GenBank/DDBJ databases">
        <title>Next Generation Sequencing and Analysis of the Genome of Puccinia sorghi L Schw, the Causal Agent of Maize Common Rust.</title>
        <authorList>
            <person name="Rochi L."/>
            <person name="Burguener G."/>
            <person name="Darino M."/>
            <person name="Turjanski A."/>
            <person name="Kreff E."/>
            <person name="Dieguez M.J."/>
            <person name="Sacco F."/>
        </authorList>
    </citation>
    <scope>NUCLEOTIDE SEQUENCE [LARGE SCALE GENOMIC DNA]</scope>
    <source>
        <strain evidence="1 2">RO10H11247</strain>
    </source>
</reference>
<proteinExistence type="predicted"/>
<dbReference type="EMBL" id="LAVV01007612">
    <property type="protein sequence ID" value="KNZ55377.1"/>
    <property type="molecule type" value="Genomic_DNA"/>
</dbReference>
<comment type="caution">
    <text evidence="1">The sequence shown here is derived from an EMBL/GenBank/DDBJ whole genome shotgun (WGS) entry which is preliminary data.</text>
</comment>
<accession>A0A0L6V4F5</accession>
<keyword evidence="2" id="KW-1185">Reference proteome</keyword>
<evidence type="ECO:0000313" key="2">
    <source>
        <dbReference type="Proteomes" id="UP000037035"/>
    </source>
</evidence>
<dbReference type="STRING" id="27349.A0A0L6V4F5"/>
<dbReference type="VEuPathDB" id="FungiDB:VP01_269g7"/>
<dbReference type="AlphaFoldDB" id="A0A0L6V4F5"/>
<dbReference type="Proteomes" id="UP000037035">
    <property type="component" value="Unassembled WGS sequence"/>
</dbReference>
<evidence type="ECO:0000313" key="1">
    <source>
        <dbReference type="EMBL" id="KNZ55377.1"/>
    </source>
</evidence>
<gene>
    <name evidence="1" type="ORF">VP01_269g7</name>
</gene>